<feature type="domain" description="ABC transporter" evidence="5">
    <location>
        <begin position="8"/>
        <end position="238"/>
    </location>
</feature>
<dbReference type="SMART" id="SM00382">
    <property type="entry name" value="AAA"/>
    <property type="match status" value="1"/>
</dbReference>
<dbReference type="PROSITE" id="PS50893">
    <property type="entry name" value="ABC_TRANSPORTER_2"/>
    <property type="match status" value="1"/>
</dbReference>
<dbReference type="Gene3D" id="3.40.50.300">
    <property type="entry name" value="P-loop containing nucleotide triphosphate hydrolases"/>
    <property type="match status" value="1"/>
</dbReference>
<dbReference type="InterPro" id="IPR027417">
    <property type="entry name" value="P-loop_NTPase"/>
</dbReference>
<accession>A0AAJ1IGY0</accession>
<protein>
    <submittedName>
        <fullName evidence="6">ABC transporter ATP-binding protein</fullName>
    </submittedName>
</protein>
<dbReference type="Proteomes" id="UP001221217">
    <property type="component" value="Unassembled WGS sequence"/>
</dbReference>
<organism evidence="6 7">
    <name type="scientific">Candidatus Thalassospirochaeta sargassi</name>
    <dbReference type="NCBI Taxonomy" id="3119039"/>
    <lineage>
        <taxon>Bacteria</taxon>
        <taxon>Pseudomonadati</taxon>
        <taxon>Spirochaetota</taxon>
        <taxon>Spirochaetia</taxon>
        <taxon>Spirochaetales</taxon>
        <taxon>Spirochaetaceae</taxon>
        <taxon>Candidatus Thalassospirochaeta</taxon>
    </lineage>
</organism>
<keyword evidence="4 6" id="KW-0067">ATP-binding</keyword>
<name>A0AAJ1IGY0_9SPIO</name>
<gene>
    <name evidence="6" type="ORF">PQJ61_04670</name>
</gene>
<dbReference type="EMBL" id="JAQQAL010000011">
    <property type="protein sequence ID" value="MDC7226041.1"/>
    <property type="molecule type" value="Genomic_DNA"/>
</dbReference>
<dbReference type="GO" id="GO:0016887">
    <property type="term" value="F:ATP hydrolysis activity"/>
    <property type="evidence" value="ECO:0007669"/>
    <property type="project" value="InterPro"/>
</dbReference>
<evidence type="ECO:0000256" key="2">
    <source>
        <dbReference type="ARBA" id="ARBA00022448"/>
    </source>
</evidence>
<comment type="similarity">
    <text evidence="1">Belongs to the ABC transporter superfamily.</text>
</comment>
<comment type="caution">
    <text evidence="6">The sequence shown here is derived from an EMBL/GenBank/DDBJ whole genome shotgun (WGS) entry which is preliminary data.</text>
</comment>
<sequence length="319" mass="35224">MNNYQDAIQISGIGKSYGNINVLKGLNLNVPKNSIFGFLGPNGAGKTTTMKILLGFIKATEGRGTILGKDISRDSIEIRSRIGYLSQEPRFYDNLSTRENLRITARFFFKNNKKAIEKRIDEMLELTGLSSLAERKIKGFSGGERQRLGIAQAQINYPALLILDEPTAALDPIGRKNVLDVMKSLKDKTTIFYSTHILSDVQRVSDAVAILNEGSCIAQGPIEQLVSHKETVYSVKFRKNTAPSVDSLTSIPWISNVDLMRNKEDGNEVMSIRVSDPGEAEGSLLRILVKEPGVVITGYGQKQNDLEDTFLNIIAEGDK</sequence>
<dbReference type="Pfam" id="PF00005">
    <property type="entry name" value="ABC_tran"/>
    <property type="match status" value="1"/>
</dbReference>
<evidence type="ECO:0000256" key="3">
    <source>
        <dbReference type="ARBA" id="ARBA00022741"/>
    </source>
</evidence>
<keyword evidence="3" id="KW-0547">Nucleotide-binding</keyword>
<dbReference type="InterPro" id="IPR003593">
    <property type="entry name" value="AAA+_ATPase"/>
</dbReference>
<dbReference type="AlphaFoldDB" id="A0AAJ1IGY0"/>
<evidence type="ECO:0000313" key="6">
    <source>
        <dbReference type="EMBL" id="MDC7226041.1"/>
    </source>
</evidence>
<evidence type="ECO:0000256" key="1">
    <source>
        <dbReference type="ARBA" id="ARBA00005417"/>
    </source>
</evidence>
<dbReference type="PANTHER" id="PTHR43335">
    <property type="entry name" value="ABC TRANSPORTER, ATP-BINDING PROTEIN"/>
    <property type="match status" value="1"/>
</dbReference>
<dbReference type="SUPFAM" id="SSF52540">
    <property type="entry name" value="P-loop containing nucleoside triphosphate hydrolases"/>
    <property type="match status" value="1"/>
</dbReference>
<reference evidence="6 7" key="1">
    <citation type="submission" date="2022-12" db="EMBL/GenBank/DDBJ databases">
        <title>Metagenome assembled genome from gulf of manar.</title>
        <authorList>
            <person name="Kohli P."/>
            <person name="Pk S."/>
            <person name="Venkata Ramana C."/>
            <person name="Sasikala C."/>
        </authorList>
    </citation>
    <scope>NUCLEOTIDE SEQUENCE [LARGE SCALE GENOMIC DNA]</scope>
    <source>
        <strain evidence="6">JB008</strain>
    </source>
</reference>
<evidence type="ECO:0000256" key="4">
    <source>
        <dbReference type="ARBA" id="ARBA00022840"/>
    </source>
</evidence>
<evidence type="ECO:0000259" key="5">
    <source>
        <dbReference type="PROSITE" id="PS50893"/>
    </source>
</evidence>
<dbReference type="PANTHER" id="PTHR43335:SF4">
    <property type="entry name" value="ABC TRANSPORTER, ATP-BINDING PROTEIN"/>
    <property type="match status" value="1"/>
</dbReference>
<evidence type="ECO:0000313" key="7">
    <source>
        <dbReference type="Proteomes" id="UP001221217"/>
    </source>
</evidence>
<keyword evidence="2" id="KW-0813">Transport</keyword>
<proteinExistence type="inferred from homology"/>
<dbReference type="GO" id="GO:0005524">
    <property type="term" value="F:ATP binding"/>
    <property type="evidence" value="ECO:0007669"/>
    <property type="project" value="UniProtKB-KW"/>
</dbReference>
<dbReference type="InterPro" id="IPR003439">
    <property type="entry name" value="ABC_transporter-like_ATP-bd"/>
</dbReference>